<protein>
    <recommendedName>
        <fullName evidence="2">S1 motif domain-containing protein</fullName>
    </recommendedName>
</protein>
<dbReference type="PATRIC" id="fig|866895.3.peg.407"/>
<dbReference type="Pfam" id="PF22706">
    <property type="entry name" value="Tex_central_region"/>
    <property type="match status" value="1"/>
</dbReference>
<dbReference type="SMART" id="SM00732">
    <property type="entry name" value="YqgFc"/>
    <property type="match status" value="1"/>
</dbReference>
<gene>
    <name evidence="3" type="ordered locus">HBHAL_1405</name>
</gene>
<dbReference type="Gene3D" id="3.30.420.140">
    <property type="entry name" value="YqgF/RNase H-like domain"/>
    <property type="match status" value="1"/>
</dbReference>
<dbReference type="STRING" id="866895.HBHAL_1405"/>
<dbReference type="InterPro" id="IPR003029">
    <property type="entry name" value="S1_domain"/>
</dbReference>
<accession>I0JI09</accession>
<dbReference type="GO" id="GO:0005737">
    <property type="term" value="C:cytoplasm"/>
    <property type="evidence" value="ECO:0007669"/>
    <property type="project" value="UniProtKB-ARBA"/>
</dbReference>
<dbReference type="InterPro" id="IPR012340">
    <property type="entry name" value="NA-bd_OB-fold"/>
</dbReference>
<dbReference type="CDD" id="cd05685">
    <property type="entry name" value="S1_Tex"/>
    <property type="match status" value="1"/>
</dbReference>
<name>I0JI09_HALH3</name>
<dbReference type="HOGENOM" id="CLU_009833_0_2_9"/>
<dbReference type="InterPro" id="IPR032639">
    <property type="entry name" value="Tex_YqgF"/>
</dbReference>
<dbReference type="FunFam" id="1.10.10.650:FF:000001">
    <property type="entry name" value="S1 RNA-binding domain 1"/>
    <property type="match status" value="1"/>
</dbReference>
<dbReference type="Gene3D" id="1.10.3500.10">
    <property type="entry name" value="Tex N-terminal region-like"/>
    <property type="match status" value="1"/>
</dbReference>
<dbReference type="FunFam" id="3.30.420.140:FF:000001">
    <property type="entry name" value="RNA-binding transcriptional accessory protein"/>
    <property type="match status" value="1"/>
</dbReference>
<reference evidence="3 4" key="1">
    <citation type="journal article" date="2013" name="Environ. Microbiol.">
        <title>Chloride and organic osmolytes: a hybrid strategy to cope with elevated salinities by the moderately halophilic, chloride-dependent bacterium Halobacillus halophilus.</title>
        <authorList>
            <person name="Saum S.H."/>
            <person name="Pfeiffer F."/>
            <person name="Palm P."/>
            <person name="Rampp M."/>
            <person name="Schuster S.C."/>
            <person name="Muller V."/>
            <person name="Oesterhelt D."/>
        </authorList>
    </citation>
    <scope>NUCLEOTIDE SEQUENCE [LARGE SCALE GENOMIC DNA]</scope>
    <source>
        <strain evidence="4">ATCC 35676 / DSM 2266 / JCM 20832 / KCTC 3685 / LMG 17431 / NBRC 102448 / NCIMB 2269</strain>
    </source>
</reference>
<evidence type="ECO:0000259" key="2">
    <source>
        <dbReference type="PROSITE" id="PS50126"/>
    </source>
</evidence>
<dbReference type="KEGG" id="hhd:HBHAL_1405"/>
<dbReference type="GO" id="GO:0006412">
    <property type="term" value="P:translation"/>
    <property type="evidence" value="ECO:0007669"/>
    <property type="project" value="TreeGrafter"/>
</dbReference>
<dbReference type="InterPro" id="IPR044146">
    <property type="entry name" value="S1_Tex"/>
</dbReference>
<dbReference type="InterPro" id="IPR012337">
    <property type="entry name" value="RNaseH-like_sf"/>
</dbReference>
<dbReference type="Pfam" id="PF16921">
    <property type="entry name" value="Tex_YqgF"/>
    <property type="match status" value="1"/>
</dbReference>
<dbReference type="InterPro" id="IPR010994">
    <property type="entry name" value="RuvA_2-like"/>
</dbReference>
<dbReference type="SUPFAM" id="SSF158832">
    <property type="entry name" value="Tex N-terminal region-like"/>
    <property type="match status" value="1"/>
</dbReference>
<dbReference type="Pfam" id="PF17674">
    <property type="entry name" value="HHH_9"/>
    <property type="match status" value="1"/>
</dbReference>
<keyword evidence="1" id="KW-0175">Coiled coil</keyword>
<dbReference type="PROSITE" id="PS50126">
    <property type="entry name" value="S1"/>
    <property type="match status" value="1"/>
</dbReference>
<dbReference type="InterPro" id="IPR006641">
    <property type="entry name" value="YqgF/RNaseH-like_dom"/>
</dbReference>
<dbReference type="Pfam" id="PF12836">
    <property type="entry name" value="HHH_3"/>
    <property type="match status" value="1"/>
</dbReference>
<dbReference type="Gene3D" id="1.10.150.310">
    <property type="entry name" value="Tex RuvX-like domain-like"/>
    <property type="match status" value="1"/>
</dbReference>
<dbReference type="InterPro" id="IPR050437">
    <property type="entry name" value="Ribos_protein_bS1-like"/>
</dbReference>
<dbReference type="GO" id="GO:0006139">
    <property type="term" value="P:nucleobase-containing compound metabolic process"/>
    <property type="evidence" value="ECO:0007669"/>
    <property type="project" value="InterPro"/>
</dbReference>
<sequence>MIQYKVDVFEGGLFLSEIEQKPELMSMVAQQTSIKESSVKQVIELLNEGNTVPFIARYRKELTGGLDEVQIKSIEDQWSYVKNLTQRKEEVIRLIDEQDKLTEELRKEIQQATQLQKVEDLYRPYKQKRRTRATIAKEKGLEPLALRVWEQQDMDFSKEAPSYFSEEHEMESEEEVEAGVNDIIAEWISDDPSYRDQIRKQTFQKGTIQSADKNADKDEKNIFEMYYEYQEPVRSIVSHRILALNRGEKEGVLKVGVHPPEESIVGYIERKVIKNSTSGKLQEILTEAIQDSYKRLIQPSIEREIRNSLSESAEEQAIEVFSSNLRSLLLQPPLKGKVVLGVDPAYRTGCKLAVIDETGKVLDIAVIYPTAPKNDTAGAEKKILSFMKKYPIELMAIGNGTASRETEQFIADMIQKHNLDASYMIVNEAGASVYSASKLAREEFPDLQVEERSAVSIARRVQDPLAELVKIDPKSIGVGQYQHDVTQKKLNGSLTFVVETVVNQVGVNVNTASSSLLQYVSGLSKAVANNVVKKREEIGKFTKRSELKDIPRLGAKTYEQSIGFLRILDGKEQLDRTPIHPESYRSARSLLKMVGATVEDLGSGEIAEKLKAMDVKQTADELDLGTMTFEDIRKSLVQPGRDPRDDLPKPLLKTNVLSMDDLEQGMELEGTIRNVVDFGAFVDIGVKQDGLVHISKLSNKFVKHPMDVVSVGDVVTVWVEQVDTQKQRIALTMLPQS</sequence>
<dbReference type="GO" id="GO:0003729">
    <property type="term" value="F:mRNA binding"/>
    <property type="evidence" value="ECO:0007669"/>
    <property type="project" value="TreeGrafter"/>
</dbReference>
<dbReference type="InterPro" id="IPR023323">
    <property type="entry name" value="Tex-like_dom_sf"/>
</dbReference>
<dbReference type="Gene3D" id="2.40.50.140">
    <property type="entry name" value="Nucleic acid-binding proteins"/>
    <property type="match status" value="1"/>
</dbReference>
<proteinExistence type="predicted"/>
<organism evidence="3 4">
    <name type="scientific">Halobacillus halophilus (strain ATCC 35676 / DSM 2266 / JCM 20832 / KCTC 3685 / LMG 17431 / NBRC 102448 / NCIMB 2269)</name>
    <name type="common">Sporosarcina halophila</name>
    <dbReference type="NCBI Taxonomy" id="866895"/>
    <lineage>
        <taxon>Bacteria</taxon>
        <taxon>Bacillati</taxon>
        <taxon>Bacillota</taxon>
        <taxon>Bacilli</taxon>
        <taxon>Bacillales</taxon>
        <taxon>Bacillaceae</taxon>
        <taxon>Halobacillus</taxon>
    </lineage>
</organism>
<dbReference type="GO" id="GO:0003735">
    <property type="term" value="F:structural constituent of ribosome"/>
    <property type="evidence" value="ECO:0007669"/>
    <property type="project" value="TreeGrafter"/>
</dbReference>
<dbReference type="SUPFAM" id="SSF50249">
    <property type="entry name" value="Nucleic acid-binding proteins"/>
    <property type="match status" value="1"/>
</dbReference>
<dbReference type="SMART" id="SM00316">
    <property type="entry name" value="S1"/>
    <property type="match status" value="1"/>
</dbReference>
<feature type="coiled-coil region" evidence="1">
    <location>
        <begin position="81"/>
        <end position="118"/>
    </location>
</feature>
<dbReference type="SUPFAM" id="SSF53098">
    <property type="entry name" value="Ribonuclease H-like"/>
    <property type="match status" value="1"/>
</dbReference>
<dbReference type="InterPro" id="IPR055179">
    <property type="entry name" value="Tex-like_central_region"/>
</dbReference>
<evidence type="ECO:0000256" key="1">
    <source>
        <dbReference type="SAM" id="Coils"/>
    </source>
</evidence>
<dbReference type="InterPro" id="IPR018974">
    <property type="entry name" value="Tex-like_N"/>
</dbReference>
<dbReference type="EMBL" id="HE717023">
    <property type="protein sequence ID" value="CCG43777.1"/>
    <property type="molecule type" value="Genomic_DNA"/>
</dbReference>
<dbReference type="PANTHER" id="PTHR10724:SF10">
    <property type="entry name" value="S1 RNA-BINDING DOMAIN-CONTAINING PROTEIN 1"/>
    <property type="match status" value="1"/>
</dbReference>
<evidence type="ECO:0000313" key="4">
    <source>
        <dbReference type="Proteomes" id="UP000007397"/>
    </source>
</evidence>
<feature type="domain" description="S1 motif" evidence="2">
    <location>
        <begin position="665"/>
        <end position="734"/>
    </location>
</feature>
<evidence type="ECO:0000313" key="3">
    <source>
        <dbReference type="EMBL" id="CCG43777.1"/>
    </source>
</evidence>
<dbReference type="Pfam" id="PF09371">
    <property type="entry name" value="Tex_N"/>
    <property type="match status" value="1"/>
</dbReference>
<dbReference type="FunFam" id="2.40.50.140:FF:000051">
    <property type="entry name" value="RNA-binding transcriptional accessory protein"/>
    <property type="match status" value="1"/>
</dbReference>
<dbReference type="InterPro" id="IPR041692">
    <property type="entry name" value="HHH_9"/>
</dbReference>
<dbReference type="Gene3D" id="1.10.10.650">
    <property type="entry name" value="RuvA domain 2-like"/>
    <property type="match status" value="1"/>
</dbReference>
<dbReference type="InterPro" id="IPR023319">
    <property type="entry name" value="Tex-like_HTH_dom_sf"/>
</dbReference>
<dbReference type="Pfam" id="PF00575">
    <property type="entry name" value="S1"/>
    <property type="match status" value="1"/>
</dbReference>
<dbReference type="FunFam" id="1.10.150.310:FF:000001">
    <property type="entry name" value="RNA-binding transcriptional accessory protein"/>
    <property type="match status" value="1"/>
</dbReference>
<dbReference type="AlphaFoldDB" id="I0JI09"/>
<keyword evidence="4" id="KW-1185">Reference proteome</keyword>
<dbReference type="Proteomes" id="UP000007397">
    <property type="component" value="Chromosome"/>
</dbReference>
<dbReference type="eggNOG" id="COG2183">
    <property type="taxonomic scope" value="Bacteria"/>
</dbReference>
<dbReference type="InterPro" id="IPR037027">
    <property type="entry name" value="YqgF/RNaseH-like_dom_sf"/>
</dbReference>
<dbReference type="PANTHER" id="PTHR10724">
    <property type="entry name" value="30S RIBOSOMAL PROTEIN S1"/>
    <property type="match status" value="1"/>
</dbReference>
<dbReference type="SUPFAM" id="SSF47781">
    <property type="entry name" value="RuvA domain 2-like"/>
    <property type="match status" value="2"/>
</dbReference>